<evidence type="ECO:0000256" key="5">
    <source>
        <dbReference type="SAM" id="MobiDB-lite"/>
    </source>
</evidence>
<evidence type="ECO:0000256" key="4">
    <source>
        <dbReference type="RuleBase" id="RU000509"/>
    </source>
</evidence>
<name>A0A4V4RGY3_9MICO</name>
<dbReference type="EC" id="3.2.1.2" evidence="4"/>
<comment type="catalytic activity">
    <reaction evidence="4">
        <text>Hydrolysis of (1-&gt;4)-alpha-D-glucosidic linkages in polysaccharides so as to remove successive maltose units from the non-reducing ends of the chains.</text>
        <dbReference type="EC" id="3.2.1.2"/>
    </reaction>
</comment>
<proteinExistence type="inferred from homology"/>
<dbReference type="InterPro" id="IPR017853">
    <property type="entry name" value="GH"/>
</dbReference>
<dbReference type="RefSeq" id="WP_136641991.1">
    <property type="nucleotide sequence ID" value="NZ_QYRT01000014.1"/>
</dbReference>
<evidence type="ECO:0000256" key="2">
    <source>
        <dbReference type="ARBA" id="ARBA00023277"/>
    </source>
</evidence>
<dbReference type="PANTHER" id="PTHR31352:SF1">
    <property type="entry name" value="BETA-AMYLASE 3, CHLOROPLASTIC"/>
    <property type="match status" value="1"/>
</dbReference>
<dbReference type="Gene3D" id="3.20.20.80">
    <property type="entry name" value="Glycosidases"/>
    <property type="match status" value="1"/>
</dbReference>
<dbReference type="Pfam" id="PF01373">
    <property type="entry name" value="Glyco_hydro_14"/>
    <property type="match status" value="1"/>
</dbReference>
<dbReference type="GO" id="GO:0000272">
    <property type="term" value="P:polysaccharide catabolic process"/>
    <property type="evidence" value="ECO:0007669"/>
    <property type="project" value="UniProtKB-KW"/>
</dbReference>
<keyword evidence="4" id="KW-0326">Glycosidase</keyword>
<dbReference type="SUPFAM" id="SSF51445">
    <property type="entry name" value="(Trans)glycosidases"/>
    <property type="match status" value="1"/>
</dbReference>
<keyword evidence="2 4" id="KW-0119">Carbohydrate metabolism</keyword>
<dbReference type="OrthoDB" id="9805159at2"/>
<dbReference type="InterPro" id="IPR001554">
    <property type="entry name" value="Glyco_hydro_14"/>
</dbReference>
<keyword evidence="4 6" id="KW-0378">Hydrolase</keyword>
<comment type="similarity">
    <text evidence="1 4">Belongs to the glycosyl hydrolase 14 family.</text>
</comment>
<evidence type="ECO:0000256" key="1">
    <source>
        <dbReference type="ARBA" id="ARBA00005652"/>
    </source>
</evidence>
<sequence length="540" mass="57705">MKIPTPGQWRTDAQRSPQHSPQRSPHRKSPRIGRLGRRIAVLGATAALAAGVITLPNAALASPGDSPTVVAMARLQIPDWQTKGPEWQAFVRQLDEFKKMGGTGIEEDVWWGKAALSPTTYDWAYYDQTFSAIVAAGLSIVPIMSFHSCGTGVGDSGDCATPIPLPSFVTAPVNYGGILGTRPADNFYQSEYGNVSTQAVAPWGMAAPRSYQYMKNFMNAFEDHFGAGFSTKISEIAVSTGPAGELREPSYDAQDAGVAGTPGFFPNRGILQVYSPAARASFVQWVLAKYGSVAGAGSAWGIPGLTLSTISPPDDHDRFFTSGAYLNSSYGHDLTQWNNESLVNHGRTILDEAIEAFDGSLAHTPLSIKIPGVHWQTMASSPIRRAPEVAAGLISTNVDVNSDATGHGYDTILNMVHDADVHGDGVSPVTHHVVLHFTELEKPNIEWDGSAHAYSAAADQVGWIADAAAAEGVQLKGENALNGGLYSDGDASSPGWSHIRTAFDRDPVKKFSGLTVLRLPDIASGGFAETEMTNFIRDYK</sequence>
<gene>
    <name evidence="6" type="ORF">D4765_09105</name>
</gene>
<dbReference type="PRINTS" id="PR00750">
    <property type="entry name" value="BETAAMYLASE"/>
</dbReference>
<organism evidence="6 7">
    <name type="scientific">Subtercola vilae</name>
    <dbReference type="NCBI Taxonomy" id="2056433"/>
    <lineage>
        <taxon>Bacteria</taxon>
        <taxon>Bacillati</taxon>
        <taxon>Actinomycetota</taxon>
        <taxon>Actinomycetes</taxon>
        <taxon>Micrococcales</taxon>
        <taxon>Microbacteriaceae</taxon>
        <taxon>Subtercola</taxon>
    </lineage>
</organism>
<keyword evidence="7" id="KW-1185">Reference proteome</keyword>
<dbReference type="EMBL" id="QYRT01000014">
    <property type="protein sequence ID" value="TIH36894.1"/>
    <property type="molecule type" value="Genomic_DNA"/>
</dbReference>
<protein>
    <recommendedName>
        <fullName evidence="4">Beta-amylase</fullName>
        <ecNumber evidence="4">3.2.1.2</ecNumber>
    </recommendedName>
</protein>
<evidence type="ECO:0000313" key="7">
    <source>
        <dbReference type="Proteomes" id="UP000306192"/>
    </source>
</evidence>
<evidence type="ECO:0000256" key="3">
    <source>
        <dbReference type="ARBA" id="ARBA00023326"/>
    </source>
</evidence>
<accession>A0A4V4RGY3</accession>
<feature type="compositionally biased region" description="Polar residues" evidence="5">
    <location>
        <begin position="14"/>
        <end position="23"/>
    </location>
</feature>
<reference evidence="6 7" key="1">
    <citation type="journal article" date="2019" name="Microorganisms">
        <title>Systematic Affiliation and Genome Analysis of Subtercola vilae DB165(T) with Particular Emphasis on Cold Adaptation of an Isolate from a High-Altitude Cold Volcano Lake.</title>
        <authorList>
            <person name="Villalobos A.S."/>
            <person name="Wiese J."/>
            <person name="Imhoff J.F."/>
            <person name="Dorador C."/>
            <person name="Keller A."/>
            <person name="Hentschel U."/>
        </authorList>
    </citation>
    <scope>NUCLEOTIDE SEQUENCE [LARGE SCALE GENOMIC DNA]</scope>
    <source>
        <strain evidence="6 7">DB165</strain>
    </source>
</reference>
<dbReference type="AlphaFoldDB" id="A0A4V4RGY3"/>
<dbReference type="PANTHER" id="PTHR31352">
    <property type="entry name" value="BETA-AMYLASE 1, CHLOROPLASTIC"/>
    <property type="match status" value="1"/>
</dbReference>
<comment type="caution">
    <text evidence="6">The sequence shown here is derived from an EMBL/GenBank/DDBJ whole genome shotgun (WGS) entry which is preliminary data.</text>
</comment>
<keyword evidence="3 4" id="KW-0624">Polysaccharide degradation</keyword>
<dbReference type="Proteomes" id="UP000306192">
    <property type="component" value="Unassembled WGS sequence"/>
</dbReference>
<feature type="region of interest" description="Disordered" evidence="5">
    <location>
        <begin position="1"/>
        <end position="32"/>
    </location>
</feature>
<evidence type="ECO:0000313" key="6">
    <source>
        <dbReference type="EMBL" id="TIH36894.1"/>
    </source>
</evidence>
<dbReference type="GO" id="GO:0016161">
    <property type="term" value="F:beta-amylase activity"/>
    <property type="evidence" value="ECO:0007669"/>
    <property type="project" value="UniProtKB-EC"/>
</dbReference>